<dbReference type="InterPro" id="IPR007317">
    <property type="entry name" value="GET4"/>
</dbReference>
<name>A0ABN8QCX0_9CNID</name>
<reference evidence="3 4" key="1">
    <citation type="submission" date="2022-05" db="EMBL/GenBank/DDBJ databases">
        <authorList>
            <consortium name="Genoscope - CEA"/>
            <person name="William W."/>
        </authorList>
    </citation>
    <scope>NUCLEOTIDE SEQUENCE [LARGE SCALE GENOMIC DNA]</scope>
</reference>
<evidence type="ECO:0000256" key="2">
    <source>
        <dbReference type="SAM" id="MobiDB-lite"/>
    </source>
</evidence>
<comment type="caution">
    <text evidence="3">The sequence shown here is derived from an EMBL/GenBank/DDBJ whole genome shotgun (WGS) entry which is preliminary data.</text>
</comment>
<dbReference type="PANTHER" id="PTHR12875">
    <property type="entry name" value="GOLGI TO ER TRAFFIC PROTEIN 4 HOMOLOG"/>
    <property type="match status" value="1"/>
</dbReference>
<evidence type="ECO:0000256" key="1">
    <source>
        <dbReference type="ARBA" id="ARBA00005351"/>
    </source>
</evidence>
<protein>
    <recommendedName>
        <fullName evidence="5">Golgi to ER traffic protein 4 homolog</fullName>
    </recommendedName>
</protein>
<dbReference type="PANTHER" id="PTHR12875:SF0">
    <property type="entry name" value="GOLGI TO ER TRAFFIC PROTEIN 4 HOMOLOG"/>
    <property type="match status" value="1"/>
</dbReference>
<evidence type="ECO:0008006" key="5">
    <source>
        <dbReference type="Google" id="ProtNLM"/>
    </source>
</evidence>
<dbReference type="Proteomes" id="UP001159405">
    <property type="component" value="Unassembled WGS sequence"/>
</dbReference>
<comment type="similarity">
    <text evidence="1">Belongs to the GET4 family.</text>
</comment>
<sequence>MAAAKGKSVGGTQRILQKLNKTIEDGEYYEAHQLIRTLYFRYISQKSYEDAIEIVHNGACLFLKHKQDGSGNDLALLMIECFRTAHIPVGDSALEKIRSIFELYEPGSLNRYEFIREAIKWTSDTDQSLKYGHPELHLLCAHRFWKEKNFSDSQYHFLFTSDGQQCAAMLVENATSRGFPGEADLFVTQAVLQFLCLQNIITANVVFFKYTAQHPDFSGLGPPYQKPLLNFVWFLLLVIERKGSLSQFTVLCEKYQPSIERDPVYKEYLDKIGQLFFGVPPKPSNKGMMGGILGDLMQTLMGGDDGNGASASQSTVIESEEVD</sequence>
<feature type="region of interest" description="Disordered" evidence="2">
    <location>
        <begin position="304"/>
        <end position="323"/>
    </location>
</feature>
<evidence type="ECO:0000313" key="3">
    <source>
        <dbReference type="EMBL" id="CAH3162097.1"/>
    </source>
</evidence>
<organism evidence="3 4">
    <name type="scientific">Porites lobata</name>
    <dbReference type="NCBI Taxonomy" id="104759"/>
    <lineage>
        <taxon>Eukaryota</taxon>
        <taxon>Metazoa</taxon>
        <taxon>Cnidaria</taxon>
        <taxon>Anthozoa</taxon>
        <taxon>Hexacorallia</taxon>
        <taxon>Scleractinia</taxon>
        <taxon>Fungiina</taxon>
        <taxon>Poritidae</taxon>
        <taxon>Porites</taxon>
    </lineage>
</organism>
<accession>A0ABN8QCX0</accession>
<dbReference type="EMBL" id="CALNXK010000122">
    <property type="protein sequence ID" value="CAH3162097.1"/>
    <property type="molecule type" value="Genomic_DNA"/>
</dbReference>
<dbReference type="Gene3D" id="1.25.40.10">
    <property type="entry name" value="Tetratricopeptide repeat domain"/>
    <property type="match status" value="1"/>
</dbReference>
<dbReference type="InterPro" id="IPR011990">
    <property type="entry name" value="TPR-like_helical_dom_sf"/>
</dbReference>
<evidence type="ECO:0000313" key="4">
    <source>
        <dbReference type="Proteomes" id="UP001159405"/>
    </source>
</evidence>
<dbReference type="Pfam" id="PF04190">
    <property type="entry name" value="GET4"/>
    <property type="match status" value="1"/>
</dbReference>
<proteinExistence type="inferred from homology"/>
<keyword evidence="4" id="KW-1185">Reference proteome</keyword>
<gene>
    <name evidence="3" type="ORF">PLOB_00005155</name>
</gene>